<feature type="compositionally biased region" description="Polar residues" evidence="1">
    <location>
        <begin position="426"/>
        <end position="441"/>
    </location>
</feature>
<evidence type="ECO:0000256" key="2">
    <source>
        <dbReference type="SAM" id="Phobius"/>
    </source>
</evidence>
<feature type="transmembrane region" description="Helical" evidence="2">
    <location>
        <begin position="269"/>
        <end position="295"/>
    </location>
</feature>
<protein>
    <submittedName>
        <fullName evidence="3">Uncharacterized protein</fullName>
    </submittedName>
</protein>
<dbReference type="AlphaFoldDB" id="A0A0P1BHH8"/>
<proteinExistence type="predicted"/>
<sequence length="510" mass="56819">MRHFAYGLPSMEAISNVAHRNRLTMQMLCPPGGCPQNLYVDGTSWYVPGDPWRRRHEVEGYRLSLGIIFGIWAYEHILTFWSEELPRWKSLFQGKIIPVNILTLICRYSSVAGAVSVCVYAWRETPNNCQFILSFTLANVALIWSTTSIIFFLRICGLYQLPSDKWRVKAPMLGLLLVVTGMWITSAAGYKTVPIPEIIQQPYYPGCAPAPSPEWRIMGWAASMVFDTLILVFSVYAAKHRLFTGSTPIHAGQFGIEGISKIHARSAGLSHFITVSAWIVFTITMIGNAACFFTLIFSRNLILSVIPIAPFAALRTMVTSRLVYHSHLWAEGKSALLTMPAPTIGSVRTTSGFGIEHRDVIGQLWTMPPAESNQKAQCNPLPPAPYSIPYTQQILKRSSFDSSSSRSPQVGPDIRLHVRNEIAMQRQYSSADPAAKQSSKNFDAPFTRRGSNFSSAETPPPTRHQWDRTDESTNIAMHTSPTRSPSAREDLESASSSSSRAVHGWTRSES</sequence>
<feature type="transmembrane region" description="Helical" evidence="2">
    <location>
        <begin position="61"/>
        <end position="81"/>
    </location>
</feature>
<dbReference type="Proteomes" id="UP000054845">
    <property type="component" value="Unassembled WGS sequence"/>
</dbReference>
<evidence type="ECO:0000313" key="3">
    <source>
        <dbReference type="EMBL" id="CEH15511.1"/>
    </source>
</evidence>
<feature type="transmembrane region" description="Helical" evidence="2">
    <location>
        <begin position="173"/>
        <end position="190"/>
    </location>
</feature>
<organism evidence="3 4">
    <name type="scientific">Ceraceosorus bombacis</name>
    <dbReference type="NCBI Taxonomy" id="401625"/>
    <lineage>
        <taxon>Eukaryota</taxon>
        <taxon>Fungi</taxon>
        <taxon>Dikarya</taxon>
        <taxon>Basidiomycota</taxon>
        <taxon>Ustilaginomycotina</taxon>
        <taxon>Exobasidiomycetes</taxon>
        <taxon>Ceraceosorales</taxon>
        <taxon>Ceraceosoraceae</taxon>
        <taxon>Ceraceosorus</taxon>
    </lineage>
</organism>
<keyword evidence="2" id="KW-1133">Transmembrane helix</keyword>
<keyword evidence="4" id="KW-1185">Reference proteome</keyword>
<keyword evidence="2" id="KW-0472">Membrane</keyword>
<evidence type="ECO:0000256" key="1">
    <source>
        <dbReference type="SAM" id="MobiDB-lite"/>
    </source>
</evidence>
<feature type="transmembrane region" description="Helical" evidence="2">
    <location>
        <begin position="217"/>
        <end position="238"/>
    </location>
</feature>
<feature type="compositionally biased region" description="Polar residues" evidence="1">
    <location>
        <begin position="472"/>
        <end position="485"/>
    </location>
</feature>
<feature type="transmembrane region" description="Helical" evidence="2">
    <location>
        <begin position="142"/>
        <end position="161"/>
    </location>
</feature>
<accession>A0A0P1BHH8</accession>
<feature type="region of interest" description="Disordered" evidence="1">
    <location>
        <begin position="426"/>
        <end position="510"/>
    </location>
</feature>
<keyword evidence="2" id="KW-0812">Transmembrane</keyword>
<evidence type="ECO:0000313" key="4">
    <source>
        <dbReference type="Proteomes" id="UP000054845"/>
    </source>
</evidence>
<name>A0A0P1BHH8_9BASI</name>
<reference evidence="3 4" key="1">
    <citation type="submission" date="2014-09" db="EMBL/GenBank/DDBJ databases">
        <authorList>
            <person name="Magalhaes I.L.F."/>
            <person name="Oliveira U."/>
            <person name="Santos F.R."/>
            <person name="Vidigal T.H.D.A."/>
            <person name="Brescovit A.D."/>
            <person name="Santos A.J."/>
        </authorList>
    </citation>
    <scope>NUCLEOTIDE SEQUENCE [LARGE SCALE GENOMIC DNA]</scope>
</reference>
<dbReference type="EMBL" id="CCYA01000264">
    <property type="protein sequence ID" value="CEH15511.1"/>
    <property type="molecule type" value="Genomic_DNA"/>
</dbReference>
<dbReference type="OrthoDB" id="3365878at2759"/>